<name>A0ABR0JZP8_9EURO</name>
<evidence type="ECO:0000313" key="2">
    <source>
        <dbReference type="Proteomes" id="UP001345013"/>
    </source>
</evidence>
<reference evidence="1 2" key="1">
    <citation type="submission" date="2023-08" db="EMBL/GenBank/DDBJ databases">
        <title>Black Yeasts Isolated from many extreme environments.</title>
        <authorList>
            <person name="Coleine C."/>
            <person name="Stajich J.E."/>
            <person name="Selbmann L."/>
        </authorList>
    </citation>
    <scope>NUCLEOTIDE SEQUENCE [LARGE SCALE GENOMIC DNA]</scope>
    <source>
        <strain evidence="1 2">CCFEE 5885</strain>
    </source>
</reference>
<evidence type="ECO:0000313" key="1">
    <source>
        <dbReference type="EMBL" id="KAK5080077.1"/>
    </source>
</evidence>
<accession>A0ABR0JZP8</accession>
<organism evidence="1 2">
    <name type="scientific">Lithohypha guttulata</name>
    <dbReference type="NCBI Taxonomy" id="1690604"/>
    <lineage>
        <taxon>Eukaryota</taxon>
        <taxon>Fungi</taxon>
        <taxon>Dikarya</taxon>
        <taxon>Ascomycota</taxon>
        <taxon>Pezizomycotina</taxon>
        <taxon>Eurotiomycetes</taxon>
        <taxon>Chaetothyriomycetidae</taxon>
        <taxon>Chaetothyriales</taxon>
        <taxon>Trichomeriaceae</taxon>
        <taxon>Lithohypha</taxon>
    </lineage>
</organism>
<proteinExistence type="predicted"/>
<sequence>MGCWIDLEPDVQARRERVEEQSRERRIEAEQAEKDLRVVSNLIRRLAPVERTNPYFRGDGTHSNCKLDDDISKTAFDTLLDVQKLESRS</sequence>
<comment type="caution">
    <text evidence="1">The sequence shown here is derived from an EMBL/GenBank/DDBJ whole genome shotgun (WGS) entry which is preliminary data.</text>
</comment>
<gene>
    <name evidence="1" type="ORF">LTR24_008691</name>
</gene>
<keyword evidence="2" id="KW-1185">Reference proteome</keyword>
<dbReference type="EMBL" id="JAVRRG010000158">
    <property type="protein sequence ID" value="KAK5080077.1"/>
    <property type="molecule type" value="Genomic_DNA"/>
</dbReference>
<protein>
    <submittedName>
        <fullName evidence="1">Uncharacterized protein</fullName>
    </submittedName>
</protein>
<dbReference type="Proteomes" id="UP001345013">
    <property type="component" value="Unassembled WGS sequence"/>
</dbReference>